<dbReference type="STRING" id="240176.A8PB11"/>
<dbReference type="GeneID" id="6016707"/>
<dbReference type="InParanoid" id="A8PB11"/>
<reference evidence="1 2" key="1">
    <citation type="journal article" date="2010" name="Proc. Natl. Acad. Sci. U.S.A.">
        <title>Insights into evolution of multicellular fungi from the assembled chromosomes of the mushroom Coprinopsis cinerea (Coprinus cinereus).</title>
        <authorList>
            <person name="Stajich J.E."/>
            <person name="Wilke S.K."/>
            <person name="Ahren D."/>
            <person name="Au C.H."/>
            <person name="Birren B.W."/>
            <person name="Borodovsky M."/>
            <person name="Burns C."/>
            <person name="Canback B."/>
            <person name="Casselton L.A."/>
            <person name="Cheng C.K."/>
            <person name="Deng J."/>
            <person name="Dietrich F.S."/>
            <person name="Fargo D.C."/>
            <person name="Farman M.L."/>
            <person name="Gathman A.C."/>
            <person name="Goldberg J."/>
            <person name="Guigo R."/>
            <person name="Hoegger P.J."/>
            <person name="Hooker J.B."/>
            <person name="Huggins A."/>
            <person name="James T.Y."/>
            <person name="Kamada T."/>
            <person name="Kilaru S."/>
            <person name="Kodira C."/>
            <person name="Kues U."/>
            <person name="Kupfer D."/>
            <person name="Kwan H.S."/>
            <person name="Lomsadze A."/>
            <person name="Li W."/>
            <person name="Lilly W.W."/>
            <person name="Ma L.J."/>
            <person name="Mackey A.J."/>
            <person name="Manning G."/>
            <person name="Martin F."/>
            <person name="Muraguchi H."/>
            <person name="Natvig D.O."/>
            <person name="Palmerini H."/>
            <person name="Ramesh M.A."/>
            <person name="Rehmeyer C.J."/>
            <person name="Roe B.A."/>
            <person name="Shenoy N."/>
            <person name="Stanke M."/>
            <person name="Ter-Hovhannisyan V."/>
            <person name="Tunlid A."/>
            <person name="Velagapudi R."/>
            <person name="Vision T.J."/>
            <person name="Zeng Q."/>
            <person name="Zolan M.E."/>
            <person name="Pukkila P.J."/>
        </authorList>
    </citation>
    <scope>NUCLEOTIDE SEQUENCE [LARGE SCALE GENOMIC DNA]</scope>
    <source>
        <strain evidence="2">Okayama-7 / 130 / ATCC MYA-4618 / FGSC 9003</strain>
    </source>
</reference>
<dbReference type="KEGG" id="cci:CC1G_13051"/>
<keyword evidence="2" id="KW-1185">Reference proteome</keyword>
<dbReference type="AlphaFoldDB" id="A8PB11"/>
<dbReference type="OrthoDB" id="2794869at2759"/>
<dbReference type="EMBL" id="AACS02000004">
    <property type="protein sequence ID" value="EAU81733.1"/>
    <property type="molecule type" value="Genomic_DNA"/>
</dbReference>
<organism evidence="1 2">
    <name type="scientific">Coprinopsis cinerea (strain Okayama-7 / 130 / ATCC MYA-4618 / FGSC 9003)</name>
    <name type="common">Inky cap fungus</name>
    <name type="synonym">Hormographiella aspergillata</name>
    <dbReference type="NCBI Taxonomy" id="240176"/>
    <lineage>
        <taxon>Eukaryota</taxon>
        <taxon>Fungi</taxon>
        <taxon>Dikarya</taxon>
        <taxon>Basidiomycota</taxon>
        <taxon>Agaricomycotina</taxon>
        <taxon>Agaricomycetes</taxon>
        <taxon>Agaricomycetidae</taxon>
        <taxon>Agaricales</taxon>
        <taxon>Agaricineae</taxon>
        <taxon>Psathyrellaceae</taxon>
        <taxon>Coprinopsis</taxon>
    </lineage>
</organism>
<accession>A8PB11</accession>
<gene>
    <name evidence="1" type="ORF">CC1G_13051</name>
</gene>
<evidence type="ECO:0000313" key="2">
    <source>
        <dbReference type="Proteomes" id="UP000001861"/>
    </source>
</evidence>
<dbReference type="RefSeq" id="XP_001840086.1">
    <property type="nucleotide sequence ID" value="XM_001840034.1"/>
</dbReference>
<protein>
    <submittedName>
        <fullName evidence="1">Uncharacterized protein</fullName>
    </submittedName>
</protein>
<sequence>MPFSQVQALPIFHNGILSCIDPTILEESDVHPSALVDTIRAYKNPLGPLRLVCRSWNDAITRHSPMASRLIIHLDRTSFDNLRLYVEATVEHAVCSDRPLDLYILLKSKYLPTTFNLGERKTLMAILGAVHPYCELFRTLFIEVSQSSSIPPYTAHYLAGNLSSLKHFALVYHADDSGLPSFSDIDDAQVRWPWQTGRTHPYPVIQPFVDPGSLTEVMLGGRELMRMVLTTPLQVLTHGLANLRSAGVHRLTATTEGYTDGSFHSWLGILGGLNHLIKVSFLETFLPHRPPSSIQQRIHFACDPLLVGVGLNACSINHILGAVNINPRKLVLAKCAFDTLVHLPLTPIVEFHEVYYFPNLSLSILPFSGHEMRFVHCQGVTGEFFEELVSQINKDSAEMWFRGLKVLAFERCGDLPIGALLRFLTCREKALTDAGKRREEVKLGRLEVTGGSPKLLRNKAENALSLAMEIHWNAFD</sequence>
<dbReference type="Proteomes" id="UP000001861">
    <property type="component" value="Unassembled WGS sequence"/>
</dbReference>
<evidence type="ECO:0000313" key="1">
    <source>
        <dbReference type="EMBL" id="EAU81733.1"/>
    </source>
</evidence>
<dbReference type="VEuPathDB" id="FungiDB:CC1G_13051"/>
<comment type="caution">
    <text evidence="1">The sequence shown here is derived from an EMBL/GenBank/DDBJ whole genome shotgun (WGS) entry which is preliminary data.</text>
</comment>
<proteinExistence type="predicted"/>
<name>A8PB11_COPC7</name>